<dbReference type="GO" id="GO:0016747">
    <property type="term" value="F:acyltransferase activity, transferring groups other than amino-acyl groups"/>
    <property type="evidence" value="ECO:0007669"/>
    <property type="project" value="InterPro"/>
</dbReference>
<dbReference type="AlphaFoldDB" id="A0A923LAC2"/>
<evidence type="ECO:0000256" key="2">
    <source>
        <dbReference type="ARBA" id="ARBA00023315"/>
    </source>
</evidence>
<keyword evidence="5" id="KW-1185">Reference proteome</keyword>
<sequence>MEILIKKVTIAAEKQYVIELCDEAFKEGITKRDNYKVILNKILNNADFFCAYINTEIAGYAAVYTNDIVTRSAYVTMIGVIEKYRRYHVGTELLMACVECAKERKMRVLRLEVLNENVSAISFYKYMGFRIEKSASEKSKYMLKELF</sequence>
<dbReference type="InterPro" id="IPR000182">
    <property type="entry name" value="GNAT_dom"/>
</dbReference>
<evidence type="ECO:0000313" key="5">
    <source>
        <dbReference type="Proteomes" id="UP000649345"/>
    </source>
</evidence>
<dbReference type="PANTHER" id="PTHR43420">
    <property type="entry name" value="ACETYLTRANSFERASE"/>
    <property type="match status" value="1"/>
</dbReference>
<dbReference type="PANTHER" id="PTHR43420:SF12">
    <property type="entry name" value="N-ACETYLTRANSFERASE DOMAIN-CONTAINING PROTEIN"/>
    <property type="match status" value="1"/>
</dbReference>
<dbReference type="Gene3D" id="3.40.630.30">
    <property type="match status" value="1"/>
</dbReference>
<dbReference type="PROSITE" id="PS51186">
    <property type="entry name" value="GNAT"/>
    <property type="match status" value="1"/>
</dbReference>
<dbReference type="CDD" id="cd04301">
    <property type="entry name" value="NAT_SF"/>
    <property type="match status" value="1"/>
</dbReference>
<dbReference type="SUPFAM" id="SSF55729">
    <property type="entry name" value="Acyl-CoA N-acyltransferases (Nat)"/>
    <property type="match status" value="1"/>
</dbReference>
<dbReference type="EMBL" id="JACOOR010000002">
    <property type="protein sequence ID" value="MBC5658711.1"/>
    <property type="molecule type" value="Genomic_DNA"/>
</dbReference>
<keyword evidence="2" id="KW-0012">Acyltransferase</keyword>
<proteinExistence type="predicted"/>
<dbReference type="Pfam" id="PF00583">
    <property type="entry name" value="Acetyltransf_1"/>
    <property type="match status" value="1"/>
</dbReference>
<dbReference type="RefSeq" id="WP_186873349.1">
    <property type="nucleotide sequence ID" value="NZ_JACOOR010000002.1"/>
</dbReference>
<evidence type="ECO:0000313" key="4">
    <source>
        <dbReference type="EMBL" id="MBC5658711.1"/>
    </source>
</evidence>
<gene>
    <name evidence="4" type="ORF">H8S44_02845</name>
</gene>
<dbReference type="InterPro" id="IPR050680">
    <property type="entry name" value="YpeA/RimI_acetyltransf"/>
</dbReference>
<keyword evidence="1" id="KW-0808">Transferase</keyword>
<dbReference type="Proteomes" id="UP000649345">
    <property type="component" value="Unassembled WGS sequence"/>
</dbReference>
<evidence type="ECO:0000256" key="1">
    <source>
        <dbReference type="ARBA" id="ARBA00022679"/>
    </source>
</evidence>
<dbReference type="InterPro" id="IPR016181">
    <property type="entry name" value="Acyl_CoA_acyltransferase"/>
</dbReference>
<feature type="domain" description="N-acetyltransferase" evidence="3">
    <location>
        <begin position="3"/>
        <end position="147"/>
    </location>
</feature>
<accession>A0A923LAC2</accession>
<reference evidence="4" key="1">
    <citation type="submission" date="2020-08" db="EMBL/GenBank/DDBJ databases">
        <title>Genome public.</title>
        <authorList>
            <person name="Liu C."/>
            <person name="Sun Q."/>
        </authorList>
    </citation>
    <scope>NUCLEOTIDE SEQUENCE</scope>
    <source>
        <strain evidence="4">NSJ-68</strain>
    </source>
</reference>
<dbReference type="InterPro" id="IPR017255">
    <property type="entry name" value="AcTrfase_GNAT_prd"/>
</dbReference>
<dbReference type="PIRSF" id="PIRSF037663">
    <property type="entry name" value="Acetyltransf_GNAT_prd"/>
    <property type="match status" value="1"/>
</dbReference>
<organism evidence="4 5">
    <name type="scientific">Anaerosacchariphilus hominis</name>
    <dbReference type="NCBI Taxonomy" id="2763017"/>
    <lineage>
        <taxon>Bacteria</taxon>
        <taxon>Bacillati</taxon>
        <taxon>Bacillota</taxon>
        <taxon>Clostridia</taxon>
        <taxon>Lachnospirales</taxon>
        <taxon>Lachnospiraceae</taxon>
        <taxon>Anaerosacchariphilus</taxon>
    </lineage>
</organism>
<comment type="caution">
    <text evidence="4">The sequence shown here is derived from an EMBL/GenBank/DDBJ whole genome shotgun (WGS) entry which is preliminary data.</text>
</comment>
<name>A0A923LAC2_9FIRM</name>
<protein>
    <submittedName>
        <fullName evidence="4">GNAT family N-acetyltransferase</fullName>
    </submittedName>
</protein>
<evidence type="ECO:0000259" key="3">
    <source>
        <dbReference type="PROSITE" id="PS51186"/>
    </source>
</evidence>